<keyword evidence="2" id="KW-1185">Reference proteome</keyword>
<accession>A0A8J6BKD5</accession>
<sequence length="71" mass="7925">MEVGKGKEGIPVEWPSRLKMTRRRSTWNRPRICSVLAVVRIARHSREERSRALGGWTGQQLAEVKGGGVVG</sequence>
<reference evidence="1" key="2">
    <citation type="submission" date="2021-02" db="EMBL/GenBank/DDBJ databases">
        <authorList>
            <person name="Kimball J.A."/>
            <person name="Haas M.W."/>
            <person name="Macchietto M."/>
            <person name="Kono T."/>
            <person name="Duquette J."/>
            <person name="Shao M."/>
        </authorList>
    </citation>
    <scope>NUCLEOTIDE SEQUENCE</scope>
    <source>
        <tissue evidence="1">Fresh leaf tissue</tissue>
    </source>
</reference>
<comment type="caution">
    <text evidence="1">The sequence shown here is derived from an EMBL/GenBank/DDBJ whole genome shotgun (WGS) entry which is preliminary data.</text>
</comment>
<organism evidence="1 2">
    <name type="scientific">Zizania palustris</name>
    <name type="common">Northern wild rice</name>
    <dbReference type="NCBI Taxonomy" id="103762"/>
    <lineage>
        <taxon>Eukaryota</taxon>
        <taxon>Viridiplantae</taxon>
        <taxon>Streptophyta</taxon>
        <taxon>Embryophyta</taxon>
        <taxon>Tracheophyta</taxon>
        <taxon>Spermatophyta</taxon>
        <taxon>Magnoliopsida</taxon>
        <taxon>Liliopsida</taxon>
        <taxon>Poales</taxon>
        <taxon>Poaceae</taxon>
        <taxon>BOP clade</taxon>
        <taxon>Oryzoideae</taxon>
        <taxon>Oryzeae</taxon>
        <taxon>Zizaniinae</taxon>
        <taxon>Zizania</taxon>
    </lineage>
</organism>
<dbReference type="Proteomes" id="UP000729402">
    <property type="component" value="Unassembled WGS sequence"/>
</dbReference>
<evidence type="ECO:0000313" key="1">
    <source>
        <dbReference type="EMBL" id="KAG8088859.1"/>
    </source>
</evidence>
<dbReference type="AlphaFoldDB" id="A0A8J6BKD5"/>
<reference evidence="1" key="1">
    <citation type="journal article" date="2021" name="bioRxiv">
        <title>Whole Genome Assembly and Annotation of Northern Wild Rice, Zizania palustris L., Supports a Whole Genome Duplication in the Zizania Genus.</title>
        <authorList>
            <person name="Haas M."/>
            <person name="Kono T."/>
            <person name="Macchietto M."/>
            <person name="Millas R."/>
            <person name="McGilp L."/>
            <person name="Shao M."/>
            <person name="Duquette J."/>
            <person name="Hirsch C.N."/>
            <person name="Kimball J."/>
        </authorList>
    </citation>
    <scope>NUCLEOTIDE SEQUENCE</scope>
    <source>
        <tissue evidence="1">Fresh leaf tissue</tissue>
    </source>
</reference>
<name>A0A8J6BKD5_ZIZPA</name>
<proteinExistence type="predicted"/>
<evidence type="ECO:0000313" key="2">
    <source>
        <dbReference type="Proteomes" id="UP000729402"/>
    </source>
</evidence>
<dbReference type="EMBL" id="JAAALK010000081">
    <property type="protein sequence ID" value="KAG8088859.1"/>
    <property type="molecule type" value="Genomic_DNA"/>
</dbReference>
<protein>
    <submittedName>
        <fullName evidence="1">Uncharacterized protein</fullName>
    </submittedName>
</protein>
<gene>
    <name evidence="1" type="ORF">GUJ93_ZPchr0011g27787</name>
</gene>